<organism evidence="5 6">
    <name type="scientific">Stephania japonica</name>
    <dbReference type="NCBI Taxonomy" id="461633"/>
    <lineage>
        <taxon>Eukaryota</taxon>
        <taxon>Viridiplantae</taxon>
        <taxon>Streptophyta</taxon>
        <taxon>Embryophyta</taxon>
        <taxon>Tracheophyta</taxon>
        <taxon>Spermatophyta</taxon>
        <taxon>Magnoliopsida</taxon>
        <taxon>Ranunculales</taxon>
        <taxon>Menispermaceae</taxon>
        <taxon>Menispermoideae</taxon>
        <taxon>Cissampelideae</taxon>
        <taxon>Stephania</taxon>
    </lineage>
</organism>
<dbReference type="AlphaFoldDB" id="A0AAP0EY72"/>
<dbReference type="GO" id="GO:0005737">
    <property type="term" value="C:cytoplasm"/>
    <property type="evidence" value="ECO:0007669"/>
    <property type="project" value="TreeGrafter"/>
</dbReference>
<evidence type="ECO:0000256" key="3">
    <source>
        <dbReference type="PROSITE-ProRule" id="PRU00317"/>
    </source>
</evidence>
<dbReference type="InterPro" id="IPR001313">
    <property type="entry name" value="Pumilio_RNA-bd_rpt"/>
</dbReference>
<proteinExistence type="predicted"/>
<dbReference type="PROSITE" id="PS50302">
    <property type="entry name" value="PUM"/>
    <property type="match status" value="2"/>
</dbReference>
<dbReference type="Proteomes" id="UP001417504">
    <property type="component" value="Unassembled WGS sequence"/>
</dbReference>
<dbReference type="InterPro" id="IPR033133">
    <property type="entry name" value="PUM-HD"/>
</dbReference>
<dbReference type="Gene3D" id="1.25.10.10">
    <property type="entry name" value="Leucine-rich Repeat Variant"/>
    <property type="match status" value="1"/>
</dbReference>
<protein>
    <recommendedName>
        <fullName evidence="4">PUM-HD domain-containing protein</fullName>
    </recommendedName>
</protein>
<feature type="repeat" description="Pumilio" evidence="3">
    <location>
        <begin position="49"/>
        <end position="88"/>
    </location>
</feature>
<dbReference type="GO" id="GO:0003729">
    <property type="term" value="F:mRNA binding"/>
    <property type="evidence" value="ECO:0007669"/>
    <property type="project" value="TreeGrafter"/>
</dbReference>
<keyword evidence="6" id="KW-1185">Reference proteome</keyword>
<dbReference type="Pfam" id="PF00806">
    <property type="entry name" value="PUF"/>
    <property type="match status" value="2"/>
</dbReference>
<dbReference type="InterPro" id="IPR016024">
    <property type="entry name" value="ARM-type_fold"/>
</dbReference>
<name>A0AAP0EY72_9MAGN</name>
<dbReference type="InterPro" id="IPR011989">
    <property type="entry name" value="ARM-like"/>
</dbReference>
<evidence type="ECO:0000256" key="2">
    <source>
        <dbReference type="ARBA" id="ARBA00022845"/>
    </source>
</evidence>
<evidence type="ECO:0000313" key="6">
    <source>
        <dbReference type="Proteomes" id="UP001417504"/>
    </source>
</evidence>
<reference evidence="5 6" key="1">
    <citation type="submission" date="2024-01" db="EMBL/GenBank/DDBJ databases">
        <title>Genome assemblies of Stephania.</title>
        <authorList>
            <person name="Yang L."/>
        </authorList>
    </citation>
    <scope>NUCLEOTIDE SEQUENCE [LARGE SCALE GENOMIC DNA]</scope>
    <source>
        <strain evidence="5">QJT</strain>
        <tissue evidence="5">Leaf</tissue>
    </source>
</reference>
<keyword evidence="2" id="KW-0810">Translation regulation</keyword>
<dbReference type="GO" id="GO:0006417">
    <property type="term" value="P:regulation of translation"/>
    <property type="evidence" value="ECO:0007669"/>
    <property type="project" value="UniProtKB-KW"/>
</dbReference>
<feature type="repeat" description="Pumilio" evidence="3">
    <location>
        <begin position="13"/>
        <end position="48"/>
    </location>
</feature>
<sequence length="132" mass="15179">MNMPNVPNCIAEELKGDFVSLSKQQCGSNVVERILMRASREKVREIVNEIVEDPSVLALYQDQFGNYVIQKALQVTFKWPDIFDAVAKVVEENYSTLDTHMYGKRIVSCWAKMQNERRSNRLMASLDAQSNF</sequence>
<dbReference type="PANTHER" id="PTHR12537">
    <property type="entry name" value="RNA BINDING PROTEIN PUMILIO-RELATED"/>
    <property type="match status" value="1"/>
</dbReference>
<dbReference type="EMBL" id="JBBNAE010000009">
    <property type="protein sequence ID" value="KAK9097209.1"/>
    <property type="molecule type" value="Genomic_DNA"/>
</dbReference>
<gene>
    <name evidence="5" type="ORF">Sjap_022706</name>
</gene>
<comment type="caution">
    <text evidence="5">The sequence shown here is derived from an EMBL/GenBank/DDBJ whole genome shotgun (WGS) entry which is preliminary data.</text>
</comment>
<feature type="domain" description="PUM-HD" evidence="4">
    <location>
        <begin position="1"/>
        <end position="114"/>
    </location>
</feature>
<evidence type="ECO:0000259" key="4">
    <source>
        <dbReference type="PROSITE" id="PS50303"/>
    </source>
</evidence>
<evidence type="ECO:0000256" key="1">
    <source>
        <dbReference type="ARBA" id="ARBA00022737"/>
    </source>
</evidence>
<keyword evidence="1" id="KW-0677">Repeat</keyword>
<dbReference type="PROSITE" id="PS50303">
    <property type="entry name" value="PUM_HD"/>
    <property type="match status" value="1"/>
</dbReference>
<dbReference type="SMART" id="SM00025">
    <property type="entry name" value="Pumilio"/>
    <property type="match status" value="2"/>
</dbReference>
<accession>A0AAP0EY72</accession>
<dbReference type="SUPFAM" id="SSF48371">
    <property type="entry name" value="ARM repeat"/>
    <property type="match status" value="1"/>
</dbReference>
<evidence type="ECO:0000313" key="5">
    <source>
        <dbReference type="EMBL" id="KAK9097209.1"/>
    </source>
</evidence>
<dbReference type="PANTHER" id="PTHR12537:SF129">
    <property type="entry name" value="PUMILIO HOMOLOG 15-LIKE"/>
    <property type="match status" value="1"/>
</dbReference>